<evidence type="ECO:0000256" key="1">
    <source>
        <dbReference type="ARBA" id="ARBA00022747"/>
    </source>
</evidence>
<dbReference type="GO" id="GO:0009307">
    <property type="term" value="P:DNA restriction-modification system"/>
    <property type="evidence" value="ECO:0007669"/>
    <property type="project" value="UniProtKB-KW"/>
</dbReference>
<dbReference type="Gene3D" id="1.10.287.1120">
    <property type="entry name" value="Bipartite methylase S protein"/>
    <property type="match status" value="1"/>
</dbReference>
<organism evidence="3 4">
    <name type="scientific">Cerasibacillus quisquiliarum</name>
    <dbReference type="NCBI Taxonomy" id="227865"/>
    <lineage>
        <taxon>Bacteria</taxon>
        <taxon>Bacillati</taxon>
        <taxon>Bacillota</taxon>
        <taxon>Bacilli</taxon>
        <taxon>Bacillales</taxon>
        <taxon>Bacillaceae</taxon>
        <taxon>Cerasibacillus</taxon>
    </lineage>
</organism>
<protein>
    <recommendedName>
        <fullName evidence="5">Type I restriction modification DNA specificity domain-containing protein</fullName>
    </recommendedName>
</protein>
<evidence type="ECO:0008006" key="5">
    <source>
        <dbReference type="Google" id="ProtNLM"/>
    </source>
</evidence>
<dbReference type="EMBL" id="BJXW01000011">
    <property type="protein sequence ID" value="GEN30980.1"/>
    <property type="molecule type" value="Genomic_DNA"/>
</dbReference>
<dbReference type="RefSeq" id="WP_146936745.1">
    <property type="nucleotide sequence ID" value="NZ_BJXW01000011.1"/>
</dbReference>
<comment type="caution">
    <text evidence="3">The sequence shown here is derived from an EMBL/GenBank/DDBJ whole genome shotgun (WGS) entry which is preliminary data.</text>
</comment>
<dbReference type="OrthoDB" id="9795776at2"/>
<reference evidence="3 4" key="1">
    <citation type="submission" date="2019-07" db="EMBL/GenBank/DDBJ databases">
        <title>Whole genome shotgun sequence of Cerasibacillus quisquiliarum NBRC 102429.</title>
        <authorList>
            <person name="Hosoyama A."/>
            <person name="Uohara A."/>
            <person name="Ohji S."/>
            <person name="Ichikawa N."/>
        </authorList>
    </citation>
    <scope>NUCLEOTIDE SEQUENCE [LARGE SCALE GENOMIC DNA]</scope>
    <source>
        <strain evidence="3 4">NBRC 102429</strain>
    </source>
</reference>
<dbReference type="GO" id="GO:0003677">
    <property type="term" value="F:DNA binding"/>
    <property type="evidence" value="ECO:0007669"/>
    <property type="project" value="UniProtKB-KW"/>
</dbReference>
<proteinExistence type="predicted"/>
<gene>
    <name evidence="3" type="ORF">CQU01_12180</name>
</gene>
<name>A0A511UWG8_9BACI</name>
<keyword evidence="2" id="KW-0238">DNA-binding</keyword>
<keyword evidence="1" id="KW-0680">Restriction system</keyword>
<dbReference type="InterPro" id="IPR044946">
    <property type="entry name" value="Restrct_endonuc_typeI_TRD_sf"/>
</dbReference>
<evidence type="ECO:0000313" key="3">
    <source>
        <dbReference type="EMBL" id="GEN30980.1"/>
    </source>
</evidence>
<dbReference type="Gene3D" id="3.90.220.20">
    <property type="entry name" value="DNA methylase specificity domains"/>
    <property type="match status" value="1"/>
</dbReference>
<sequence length="163" mass="19123">MKWINVFDLLKYRKRLLEYNCSSQKRELNIGIKRENPNFVECSDISVSCGLLKVVVLPNFWILCIVFNEVPTCRHPEDVFVCIFITIFFKTISFFNQQPQITVNNLNNALILVPSKKLENKFTQVIKGIYKKRLRIKEENDTLIEIRDVLLPKLMSGEIRVSL</sequence>
<keyword evidence="4" id="KW-1185">Reference proteome</keyword>
<dbReference type="AlphaFoldDB" id="A0A511UWG8"/>
<dbReference type="Proteomes" id="UP000321491">
    <property type="component" value="Unassembled WGS sequence"/>
</dbReference>
<dbReference type="SUPFAM" id="SSF116734">
    <property type="entry name" value="DNA methylase specificity domain"/>
    <property type="match status" value="1"/>
</dbReference>
<evidence type="ECO:0000256" key="2">
    <source>
        <dbReference type="ARBA" id="ARBA00023125"/>
    </source>
</evidence>
<evidence type="ECO:0000313" key="4">
    <source>
        <dbReference type="Proteomes" id="UP000321491"/>
    </source>
</evidence>
<accession>A0A511UWG8</accession>